<accession>A0A2W5U9U1</accession>
<dbReference type="InterPro" id="IPR028082">
    <property type="entry name" value="Peripla_BP_I"/>
</dbReference>
<dbReference type="Pfam" id="PF13433">
    <property type="entry name" value="Peripla_BP_5"/>
    <property type="match status" value="1"/>
</dbReference>
<reference evidence="1 2" key="1">
    <citation type="submission" date="2017-08" db="EMBL/GenBank/DDBJ databases">
        <title>Infants hospitalized years apart are colonized by the same room-sourced microbial strains.</title>
        <authorList>
            <person name="Brooks B."/>
            <person name="Olm M.R."/>
            <person name="Firek B.A."/>
            <person name="Baker R."/>
            <person name="Thomas B.C."/>
            <person name="Morowitz M.J."/>
            <person name="Banfield J.F."/>
        </authorList>
    </citation>
    <scope>NUCLEOTIDE SEQUENCE [LARGE SCALE GENOMIC DNA]</scope>
    <source>
        <strain evidence="1">S2_003_000_R2_11</strain>
    </source>
</reference>
<organism evidence="1 2">
    <name type="scientific">Cereibacter sphaeroides</name>
    <name type="common">Rhodobacter sphaeroides</name>
    <dbReference type="NCBI Taxonomy" id="1063"/>
    <lineage>
        <taxon>Bacteria</taxon>
        <taxon>Pseudomonadati</taxon>
        <taxon>Pseudomonadota</taxon>
        <taxon>Alphaproteobacteria</taxon>
        <taxon>Rhodobacterales</taxon>
        <taxon>Paracoccaceae</taxon>
        <taxon>Cereibacter</taxon>
    </lineage>
</organism>
<dbReference type="Proteomes" id="UP000248975">
    <property type="component" value="Unassembled WGS sequence"/>
</dbReference>
<evidence type="ECO:0000313" key="2">
    <source>
        <dbReference type="Proteomes" id="UP000248975"/>
    </source>
</evidence>
<dbReference type="PANTHER" id="PTHR47628">
    <property type="match status" value="1"/>
</dbReference>
<proteinExistence type="predicted"/>
<dbReference type="EMBL" id="QFQS01000001">
    <property type="protein sequence ID" value="PZR00124.1"/>
    <property type="molecule type" value="Genomic_DNA"/>
</dbReference>
<dbReference type="SUPFAM" id="SSF53822">
    <property type="entry name" value="Periplasmic binding protein-like I"/>
    <property type="match status" value="1"/>
</dbReference>
<comment type="caution">
    <text evidence="1">The sequence shown here is derived from an EMBL/GenBank/DDBJ whole genome shotgun (WGS) entry which is preliminary data.</text>
</comment>
<gene>
    <name evidence="1" type="ORF">DI533_05835</name>
</gene>
<sequence>MKRRIDLGLLYSRSGSYSLISEACRMGVLTAVAEVNADPGLDIAFAPVERDPGGNIDLYEPMCEEILRTTSARHVIGCVTSWSRKEIIPTLERAGATLWYNQPYEGFEASDHVIYSHACPNQHLLPLLGWTFANYGRRGYLTGSNYIWGWEMNRLARELIADAGGETLGERYLPIGSTEIDRMIEEIRATRPDFILNNLIGVSQYRFLAAFADLGRQDPHFGSGRCPVLSCNLTECELPAVGPAAEGLLAAGPYFRGSGVKPALSGDFGSSHEAAGHAAVWRLARLLAGHPGAEQTPISALLQSEAVGGTGIDPKTHHTVLPVLIAQVRNGRFEVVKDFGRVAGDPYLTRGRALPSLAPHLRVVP</sequence>
<name>A0A2W5U9U1_CERSP</name>
<evidence type="ECO:0000313" key="1">
    <source>
        <dbReference type="EMBL" id="PZR00124.1"/>
    </source>
</evidence>
<dbReference type="PANTHER" id="PTHR47628:SF1">
    <property type="entry name" value="ALIPHATIC AMIDASE EXPRESSION-REGULATING PROTEIN"/>
    <property type="match status" value="1"/>
</dbReference>
<protein>
    <submittedName>
        <fullName evidence="1">N-acetylmuramoyl-L-alanine amidase</fullName>
    </submittedName>
</protein>
<dbReference type="Gene3D" id="3.40.50.2300">
    <property type="match status" value="2"/>
</dbReference>
<dbReference type="AlphaFoldDB" id="A0A2W5U9U1"/>